<dbReference type="Proteomes" id="UP001194729">
    <property type="component" value="Unassembled WGS sequence"/>
</dbReference>
<protein>
    <submittedName>
        <fullName evidence="2">Uncharacterized protein</fullName>
    </submittedName>
</protein>
<name>A0ABS0A1F8_9FLAO</name>
<evidence type="ECO:0000313" key="3">
    <source>
        <dbReference type="Proteomes" id="UP001194729"/>
    </source>
</evidence>
<feature type="chain" id="PRO_5045912104" evidence="1">
    <location>
        <begin position="22"/>
        <end position="204"/>
    </location>
</feature>
<keyword evidence="3" id="KW-1185">Reference proteome</keyword>
<gene>
    <name evidence="2" type="ORF">FNJ87_02290</name>
</gene>
<evidence type="ECO:0000256" key="1">
    <source>
        <dbReference type="SAM" id="SignalP"/>
    </source>
</evidence>
<evidence type="ECO:0000313" key="2">
    <source>
        <dbReference type="EMBL" id="MBF4983211.1"/>
    </source>
</evidence>
<feature type="signal peptide" evidence="1">
    <location>
        <begin position="1"/>
        <end position="21"/>
    </location>
</feature>
<keyword evidence="1" id="KW-0732">Signal</keyword>
<comment type="caution">
    <text evidence="2">The sequence shown here is derived from an EMBL/GenBank/DDBJ whole genome shotgun (WGS) entry which is preliminary data.</text>
</comment>
<dbReference type="EMBL" id="JADKYU010000113">
    <property type="protein sequence ID" value="MBF4983211.1"/>
    <property type="molecule type" value="Genomic_DNA"/>
</dbReference>
<sequence>MKNFILSIFAVLFIGSMSAQVYVGDGFIYSKGTNLYAKGKINLSTNGKLYLRNEAQLIQGDDVDNEGAGVLSVFQEGTSNEYTYNYWGSPVGEATSTGNQDFDLNTQIYFPTLQEGFTETGFSSTAPIADLRTNLVINASLATISSTSDATGTTDVQDASQLPSDPVINPLKISGRWLYKYDTSGSTASYGAWRSVQGSTSVEP</sequence>
<reference evidence="2 3" key="1">
    <citation type="submission" date="2020-11" db="EMBL/GenBank/DDBJ databases">
        <title>P. mediterranea TC4 genome.</title>
        <authorList>
            <person name="Molmeret M."/>
        </authorList>
    </citation>
    <scope>NUCLEOTIDE SEQUENCE [LARGE SCALE GENOMIC DNA]</scope>
    <source>
        <strain evidence="2 3">TC4</strain>
    </source>
</reference>
<organism evidence="2 3">
    <name type="scientific">Nonlabens mediterrranea</name>
    <dbReference type="NCBI Taxonomy" id="1419947"/>
    <lineage>
        <taxon>Bacteria</taxon>
        <taxon>Pseudomonadati</taxon>
        <taxon>Bacteroidota</taxon>
        <taxon>Flavobacteriia</taxon>
        <taxon>Flavobacteriales</taxon>
        <taxon>Flavobacteriaceae</taxon>
        <taxon>Nonlabens</taxon>
    </lineage>
</organism>
<accession>A0ABS0A1F8</accession>
<proteinExistence type="predicted"/>